<organism evidence="1 2">
    <name type="scientific">Sphingomonas bisphenolicum</name>
    <dbReference type="NCBI Taxonomy" id="296544"/>
    <lineage>
        <taxon>Bacteria</taxon>
        <taxon>Pseudomonadati</taxon>
        <taxon>Pseudomonadota</taxon>
        <taxon>Alphaproteobacteria</taxon>
        <taxon>Sphingomonadales</taxon>
        <taxon>Sphingomonadaceae</taxon>
        <taxon>Sphingomonas</taxon>
    </lineage>
</organism>
<protein>
    <submittedName>
        <fullName evidence="1">Uncharacterized protein</fullName>
    </submittedName>
</protein>
<evidence type="ECO:0000313" key="2">
    <source>
        <dbReference type="Proteomes" id="UP001059971"/>
    </source>
</evidence>
<evidence type="ECO:0000313" key="1">
    <source>
        <dbReference type="EMBL" id="BBF71419.1"/>
    </source>
</evidence>
<dbReference type="Proteomes" id="UP001059971">
    <property type="component" value="Chromosome 1"/>
</dbReference>
<keyword evidence="2" id="KW-1185">Reference proteome</keyword>
<sequence>MDATSKTVIAYCRSNNFEYESYTGIKFGGMPWHAAYNRIAQLKEILSRGYDGWVFYLDADAYIADLGFDLRNFLADKAHFAGIFAGYHSPDVSYTINSGGFALNFAHPIARQLVTDYFLSLERIGKGEFSRSLIWGEDIPEDQLMLHLILKDYVEERHLEPHFMFQLPDQSHVNNGPFIKQILRSHIGDFESRCAYIEDEVEKVLSGVGYPALSAPGIYIPAKHEVIRSQIARKTDCGLSVDGQVGTLCFGPYIALAPGTYLARAFGRVRSLPRGGRLHIQGDVVCDHGRNVLAEGENRLEQEGYGILMSLPFQLSERADALEFRLNMLDPAGLDLHALQFLPVRE</sequence>
<reference evidence="1" key="1">
    <citation type="submission" date="2018-07" db="EMBL/GenBank/DDBJ databases">
        <title>Complete genome sequence of Sphingomonas bisphenolicum strain AO1, a bisphenol A degradative bacterium isolated from Japanese farm field.</title>
        <authorList>
            <person name="Murakami M."/>
            <person name="Koh M."/>
            <person name="Koba S."/>
            <person name="Matsumura Y."/>
        </authorList>
    </citation>
    <scope>NUCLEOTIDE SEQUENCE</scope>
    <source>
        <strain evidence="1">AO1</strain>
    </source>
</reference>
<gene>
    <name evidence="1" type="ORF">SBA_ch1_36190</name>
</gene>
<accession>A0ABN5WGK1</accession>
<dbReference type="EMBL" id="AP018817">
    <property type="protein sequence ID" value="BBF71419.1"/>
    <property type="molecule type" value="Genomic_DNA"/>
</dbReference>
<proteinExistence type="predicted"/>
<name>A0ABN5WGK1_9SPHN</name>